<evidence type="ECO:0000313" key="5">
    <source>
        <dbReference type="Proteomes" id="UP000286134"/>
    </source>
</evidence>
<dbReference type="PANTHER" id="PTHR35895:SF3">
    <property type="entry name" value="PRE-RRNA PROCESSING PROTEIN"/>
    <property type="match status" value="1"/>
</dbReference>
<evidence type="ECO:0000313" key="4">
    <source>
        <dbReference type="EMBL" id="RKF57721.1"/>
    </source>
</evidence>
<dbReference type="AlphaFoldDB" id="A0A420HJV7"/>
<comment type="caution">
    <text evidence="4">The sequence shown here is derived from an EMBL/GenBank/DDBJ whole genome shotgun (WGS) entry which is preliminary data.</text>
</comment>
<feature type="transmembrane region" description="Helical" evidence="2">
    <location>
        <begin position="61"/>
        <end position="84"/>
    </location>
</feature>
<keyword evidence="5" id="KW-1185">Reference proteome</keyword>
<dbReference type="Proteomes" id="UP000286134">
    <property type="component" value="Unassembled WGS sequence"/>
</dbReference>
<evidence type="ECO:0000256" key="2">
    <source>
        <dbReference type="SAM" id="Phobius"/>
    </source>
</evidence>
<feature type="compositionally biased region" description="Basic and acidic residues" evidence="1">
    <location>
        <begin position="36"/>
        <end position="52"/>
    </location>
</feature>
<dbReference type="Pfam" id="PF26174">
    <property type="entry name" value="LEA-2_1"/>
    <property type="match status" value="1"/>
</dbReference>
<feature type="compositionally biased region" description="Polar residues" evidence="1">
    <location>
        <begin position="1"/>
        <end position="35"/>
    </location>
</feature>
<name>A0A420HJV7_9PEZI</name>
<evidence type="ECO:0000256" key="1">
    <source>
        <dbReference type="SAM" id="MobiDB-lite"/>
    </source>
</evidence>
<dbReference type="OrthoDB" id="5596576at2759"/>
<organism evidence="4 5">
    <name type="scientific">Erysiphe neolycopersici</name>
    <dbReference type="NCBI Taxonomy" id="212602"/>
    <lineage>
        <taxon>Eukaryota</taxon>
        <taxon>Fungi</taxon>
        <taxon>Dikarya</taxon>
        <taxon>Ascomycota</taxon>
        <taxon>Pezizomycotina</taxon>
        <taxon>Leotiomycetes</taxon>
        <taxon>Erysiphales</taxon>
        <taxon>Erysiphaceae</taxon>
        <taxon>Erysiphe</taxon>
    </lineage>
</organism>
<accession>A0A420HJV7</accession>
<feature type="domain" description="Tag1 C-terminal" evidence="3">
    <location>
        <begin position="451"/>
        <end position="564"/>
    </location>
</feature>
<dbReference type="PANTHER" id="PTHR35895">
    <property type="entry name" value="CHROMOSOME 16, WHOLE GENOME SHOTGUN SEQUENCE"/>
    <property type="match status" value="1"/>
</dbReference>
<reference evidence="4 5" key="1">
    <citation type="journal article" date="2018" name="BMC Genomics">
        <title>Comparative genome analyses reveal sequence features reflecting distinct modes of host-adaptation between dicot and monocot powdery mildew.</title>
        <authorList>
            <person name="Wu Y."/>
            <person name="Ma X."/>
            <person name="Pan Z."/>
            <person name="Kale S.D."/>
            <person name="Song Y."/>
            <person name="King H."/>
            <person name="Zhang Q."/>
            <person name="Presley C."/>
            <person name="Deng X."/>
            <person name="Wei C.I."/>
            <person name="Xiao S."/>
        </authorList>
    </citation>
    <scope>NUCLEOTIDE SEQUENCE [LARGE SCALE GENOMIC DNA]</scope>
    <source>
        <strain evidence="4">UMSG2</strain>
    </source>
</reference>
<feature type="region of interest" description="Disordered" evidence="1">
    <location>
        <begin position="1"/>
        <end position="52"/>
    </location>
</feature>
<gene>
    <name evidence="4" type="ORF">OnM2_072033</name>
</gene>
<protein>
    <submittedName>
        <fullName evidence="4">Putative pre-rrna processing protein</fullName>
    </submittedName>
</protein>
<dbReference type="InterPro" id="IPR046368">
    <property type="entry name" value="Tag1"/>
</dbReference>
<proteinExistence type="predicted"/>
<dbReference type="Pfam" id="PF22786">
    <property type="entry name" value="Tag1_C"/>
    <property type="match status" value="1"/>
</dbReference>
<keyword evidence="2" id="KW-1133">Transmembrane helix</keyword>
<dbReference type="InterPro" id="IPR055011">
    <property type="entry name" value="Tag1_C"/>
</dbReference>
<keyword evidence="2" id="KW-0812">Transmembrane</keyword>
<evidence type="ECO:0000259" key="3">
    <source>
        <dbReference type="Pfam" id="PF22786"/>
    </source>
</evidence>
<dbReference type="EMBL" id="MCFK01007229">
    <property type="protein sequence ID" value="RKF57721.1"/>
    <property type="molecule type" value="Genomic_DNA"/>
</dbReference>
<keyword evidence="2" id="KW-0472">Membrane</keyword>
<sequence>MSSEQPRILKSSSHSSIDFNESQPLLAQTDQNQRYDGTHDHSEDENLRTRSKISRKEASRWPTLISIIITVSLTVAILLLVFIAPSFIEEYAKQAVSIKPTKLSVDSFTSRGLKARVQADFRVDASQVPNKYLRNFGRLSTWIAKEVRSDPSKVQVFLPDYDNLHICTVTVPRIQVDIRDNRTTPLELLIDIALEDKNGIHLIANEWLEGGLDRIQVLVQATISLKSGMISLPAQPISRLLVFEGNKFPKIPRYNITRLNFNEISVPASKINGLAVDASVFIDYNQIIELDMPALGFDMLVQGCGVGNFIQLISIKTDSTHLYPRLGSSFQVKGIITELPQPLLHACPESKLSPLEILIANYVHGNDVNVFIRGSNSPSQSIPDWISEILSKIKIPLTIPSHQYHGLIRNFTISDINFSLPDLFAEPDSDEASPRLSGHLEAIADIPKEINFNVSVTQARASVDVLYKEEKFGELDLYEWQKVKCELIKEPMNPGASLRIKSNVNNAPLRITNEGIFTHIIAALLFRKETVLFQLMAMVDVQISTILGKFLIQDLPAETTVPIKL</sequence>
<dbReference type="GO" id="GO:0000329">
    <property type="term" value="C:fungal-type vacuole membrane"/>
    <property type="evidence" value="ECO:0007669"/>
    <property type="project" value="InterPro"/>
</dbReference>